<name>A0ACC1CGY8_9NEOP</name>
<proteinExistence type="predicted"/>
<accession>A0ACC1CGY8</accession>
<sequence>MLALWSGVDLDERASGGVGVLLSSRFVSGVKAYCLVNPRLLWVRLKLGITRVFLVAAYAPVSSADPQELEKFWESVREILDLAEGNERLIMCGDLNGWVGTKRDGLEAVLGPYGDKRVNDAGLCDYQHDLGHDAVMGPWLKQYFSKLKDYFPDLQINNISRNFVPRWKVKLLKNKLTVHTKKNDDIYFCKQRNYNFCQAVLFNVESNIRTTSVDHFQDVSLIKLSNKTEIPLNYDPGDVFNIRPRNSEEDIEDLFNIFDSHGIDIKPHYRLLVEECHEVNSSCWMIVGIAQLFSELQLSCSPKHQFGN</sequence>
<comment type="caution">
    <text evidence="1">The sequence shown here is derived from an EMBL/GenBank/DDBJ whole genome shotgun (WGS) entry which is preliminary data.</text>
</comment>
<keyword evidence="2" id="KW-1185">Reference proteome</keyword>
<evidence type="ECO:0000313" key="2">
    <source>
        <dbReference type="Proteomes" id="UP000824533"/>
    </source>
</evidence>
<dbReference type="Proteomes" id="UP000824533">
    <property type="component" value="Linkage Group LG26"/>
</dbReference>
<dbReference type="EMBL" id="CM034412">
    <property type="protein sequence ID" value="KAJ0170757.1"/>
    <property type="molecule type" value="Genomic_DNA"/>
</dbReference>
<protein>
    <submittedName>
        <fullName evidence="1">Uncharacterized protein</fullName>
    </submittedName>
</protein>
<evidence type="ECO:0000313" key="1">
    <source>
        <dbReference type="EMBL" id="KAJ0170757.1"/>
    </source>
</evidence>
<reference evidence="1 2" key="1">
    <citation type="journal article" date="2021" name="Front. Genet.">
        <title>Chromosome-Level Genome Assembly Reveals Significant Gene Expansion in the Toll and IMD Signaling Pathways of Dendrolimus kikuchii.</title>
        <authorList>
            <person name="Zhou J."/>
            <person name="Wu P."/>
            <person name="Xiong Z."/>
            <person name="Liu N."/>
            <person name="Zhao N."/>
            <person name="Ji M."/>
            <person name="Qiu Y."/>
            <person name="Yang B."/>
        </authorList>
    </citation>
    <scope>NUCLEOTIDE SEQUENCE [LARGE SCALE GENOMIC DNA]</scope>
    <source>
        <strain evidence="1">Ann1</strain>
    </source>
</reference>
<organism evidence="1 2">
    <name type="scientific">Dendrolimus kikuchii</name>
    <dbReference type="NCBI Taxonomy" id="765133"/>
    <lineage>
        <taxon>Eukaryota</taxon>
        <taxon>Metazoa</taxon>
        <taxon>Ecdysozoa</taxon>
        <taxon>Arthropoda</taxon>
        <taxon>Hexapoda</taxon>
        <taxon>Insecta</taxon>
        <taxon>Pterygota</taxon>
        <taxon>Neoptera</taxon>
        <taxon>Endopterygota</taxon>
        <taxon>Lepidoptera</taxon>
        <taxon>Glossata</taxon>
        <taxon>Ditrysia</taxon>
        <taxon>Bombycoidea</taxon>
        <taxon>Lasiocampidae</taxon>
        <taxon>Dendrolimus</taxon>
    </lineage>
</organism>
<gene>
    <name evidence="1" type="ORF">K1T71_013529</name>
</gene>